<dbReference type="EMBL" id="BLVO01000016">
    <property type="protein sequence ID" value="GFM34928.1"/>
    <property type="molecule type" value="Genomic_DNA"/>
</dbReference>
<keyword evidence="6" id="KW-1185">Reference proteome</keyword>
<evidence type="ECO:0000256" key="3">
    <source>
        <dbReference type="ARBA" id="ARBA00023014"/>
    </source>
</evidence>
<keyword evidence="2" id="KW-0408">Iron</keyword>
<keyword evidence="3" id="KW-0411">Iron-sulfur</keyword>
<dbReference type="RefSeq" id="WP_243452225.1">
    <property type="nucleotide sequence ID" value="NZ_BLVO01000016.1"/>
</dbReference>
<organism evidence="5 6">
    <name type="scientific">Desulfovibrio subterraneus</name>
    <dbReference type="NCBI Taxonomy" id="2718620"/>
    <lineage>
        <taxon>Bacteria</taxon>
        <taxon>Pseudomonadati</taxon>
        <taxon>Thermodesulfobacteriota</taxon>
        <taxon>Desulfovibrionia</taxon>
        <taxon>Desulfovibrionales</taxon>
        <taxon>Desulfovibrionaceae</taxon>
        <taxon>Desulfovibrio</taxon>
    </lineage>
</organism>
<keyword evidence="1" id="KW-0479">Metal-binding</keyword>
<evidence type="ECO:0000313" key="5">
    <source>
        <dbReference type="EMBL" id="GFM34928.1"/>
    </source>
</evidence>
<dbReference type="Proteomes" id="UP000503840">
    <property type="component" value="Unassembled WGS sequence"/>
</dbReference>
<dbReference type="InterPro" id="IPR017900">
    <property type="entry name" value="4Fe4S_Fe_S_CS"/>
</dbReference>
<comment type="caution">
    <text evidence="5">The sequence shown here is derived from an EMBL/GenBank/DDBJ whole genome shotgun (WGS) entry which is preliminary data.</text>
</comment>
<dbReference type="GO" id="GO:0051536">
    <property type="term" value="F:iron-sulfur cluster binding"/>
    <property type="evidence" value="ECO:0007669"/>
    <property type="project" value="UniProtKB-KW"/>
</dbReference>
<reference evidence="5 6" key="1">
    <citation type="submission" date="2020-05" db="EMBL/GenBank/DDBJ databases">
        <title>Draft genome sequence of Desulfovibrio sp. strain HN2T.</title>
        <authorList>
            <person name="Ueno A."/>
            <person name="Tamazawa S."/>
            <person name="Tamamura S."/>
            <person name="Murakami T."/>
            <person name="Kiyama T."/>
            <person name="Inomata H."/>
            <person name="Amano Y."/>
            <person name="Miyakawa K."/>
            <person name="Tamaki H."/>
            <person name="Naganuma T."/>
            <person name="Kaneko K."/>
        </authorList>
    </citation>
    <scope>NUCLEOTIDE SEQUENCE [LARGE SCALE GENOMIC DNA]</scope>
    <source>
        <strain evidence="5 6">HN2</strain>
    </source>
</reference>
<dbReference type="PROSITE" id="PS00198">
    <property type="entry name" value="4FE4S_FER_1"/>
    <property type="match status" value="1"/>
</dbReference>
<gene>
    <name evidence="5" type="ORF">DSM101010T_32930</name>
</gene>
<dbReference type="InterPro" id="IPR017896">
    <property type="entry name" value="4Fe4S_Fe-S-bd"/>
</dbReference>
<dbReference type="Gene3D" id="1.10.1060.10">
    <property type="entry name" value="Alpha-helical ferredoxin"/>
    <property type="match status" value="1"/>
</dbReference>
<dbReference type="InterPro" id="IPR009051">
    <property type="entry name" value="Helical_ferredxn"/>
</dbReference>
<evidence type="ECO:0000256" key="2">
    <source>
        <dbReference type="ARBA" id="ARBA00023004"/>
    </source>
</evidence>
<feature type="domain" description="4Fe-4S ferredoxin-type" evidence="4">
    <location>
        <begin position="250"/>
        <end position="279"/>
    </location>
</feature>
<proteinExistence type="predicted"/>
<dbReference type="SUPFAM" id="SSF46548">
    <property type="entry name" value="alpha-helical ferredoxin"/>
    <property type="match status" value="1"/>
</dbReference>
<name>A0A7J0BMU0_9BACT</name>
<dbReference type="AlphaFoldDB" id="A0A7J0BMU0"/>
<evidence type="ECO:0000313" key="6">
    <source>
        <dbReference type="Proteomes" id="UP000503840"/>
    </source>
</evidence>
<evidence type="ECO:0000256" key="1">
    <source>
        <dbReference type="ARBA" id="ARBA00022723"/>
    </source>
</evidence>
<accession>A0A7J0BMU0</accession>
<dbReference type="GO" id="GO:0046872">
    <property type="term" value="F:metal ion binding"/>
    <property type="evidence" value="ECO:0007669"/>
    <property type="project" value="UniProtKB-KW"/>
</dbReference>
<protein>
    <recommendedName>
        <fullName evidence="4">4Fe-4S ferredoxin-type domain-containing protein</fullName>
    </recommendedName>
</protein>
<dbReference type="PROSITE" id="PS51379">
    <property type="entry name" value="4FE4S_FER_2"/>
    <property type="match status" value="1"/>
</dbReference>
<sequence>MSQHTLELRKLIAEALPGLDVVLAWTSGFSPMTSTPLFIATDEDLDRLDFGPMHVQNLAAYLPSLKGRKVGIVTRGCDSRTIIELLQENLINRDEITIFGISCTGAINIRKVREAVGGEKLRSVETGKDIVSVTTDEGTHTVPLHNVLMDKCYSCQSQTPLIHDHMVTERTGCHLTGEAPESSLDRLDAMEPAARFAFWEESMDRCIRCYACRNACPLCVCKDSCVAQSRDPHWLDQSDTPREKLMFQAIHALHTAGRCTECGECERACPMGIPVLAMKQALNRRIKHLFDYQAGMDAENTPPLFMFRQQEEHIKERDAR</sequence>
<evidence type="ECO:0000259" key="4">
    <source>
        <dbReference type="PROSITE" id="PS51379"/>
    </source>
</evidence>
<dbReference type="Pfam" id="PF13183">
    <property type="entry name" value="Fer4_8"/>
    <property type="match status" value="1"/>
</dbReference>